<dbReference type="Proteomes" id="UP001168613">
    <property type="component" value="Unassembled WGS sequence"/>
</dbReference>
<gene>
    <name evidence="1" type="ORF">LMS43_16325</name>
</gene>
<name>A0ABT8ENF9_9BURK</name>
<dbReference type="RefSeq" id="WP_266125208.1">
    <property type="nucleotide sequence ID" value="NZ_JAJHNU010000007.1"/>
</dbReference>
<protein>
    <submittedName>
        <fullName evidence="1">DUF2513 domain-containing protein</fullName>
    </submittedName>
</protein>
<reference evidence="1" key="1">
    <citation type="submission" date="2021-11" db="EMBL/GenBank/DDBJ databases">
        <title>Draft genome sequence of Alcaligenes endophyticus type strain CCUG 75668T.</title>
        <authorList>
            <person name="Salva-Serra F."/>
            <person name="Duran R.E."/>
            <person name="Seeger M."/>
            <person name="Moore E.R.B."/>
            <person name="Jaen-Luchoro D."/>
        </authorList>
    </citation>
    <scope>NUCLEOTIDE SEQUENCE</scope>
    <source>
        <strain evidence="1">CCUG 75668</strain>
    </source>
</reference>
<dbReference type="InterPro" id="IPR019650">
    <property type="entry name" value="DUF2513"/>
</dbReference>
<organism evidence="1 2">
    <name type="scientific">Alcaligenes endophyticus</name>
    <dbReference type="NCBI Taxonomy" id="1929088"/>
    <lineage>
        <taxon>Bacteria</taxon>
        <taxon>Pseudomonadati</taxon>
        <taxon>Pseudomonadota</taxon>
        <taxon>Betaproteobacteria</taxon>
        <taxon>Burkholderiales</taxon>
        <taxon>Alcaligenaceae</taxon>
        <taxon>Alcaligenes</taxon>
    </lineage>
</organism>
<dbReference type="EMBL" id="JAJHNU010000007">
    <property type="protein sequence ID" value="MDN4122857.1"/>
    <property type="molecule type" value="Genomic_DNA"/>
</dbReference>
<dbReference type="Pfam" id="PF10711">
    <property type="entry name" value="DUF2513"/>
    <property type="match status" value="1"/>
</dbReference>
<comment type="caution">
    <text evidence="1">The sequence shown here is derived from an EMBL/GenBank/DDBJ whole genome shotgun (WGS) entry which is preliminary data.</text>
</comment>
<evidence type="ECO:0000313" key="2">
    <source>
        <dbReference type="Proteomes" id="UP001168613"/>
    </source>
</evidence>
<evidence type="ECO:0000313" key="1">
    <source>
        <dbReference type="EMBL" id="MDN4122857.1"/>
    </source>
</evidence>
<proteinExistence type="predicted"/>
<accession>A0ABT8ENF9</accession>
<keyword evidence="2" id="KW-1185">Reference proteome</keyword>
<sequence length="122" mass="13857">MKRDMDLIRKITLATEQLPPNEWLEGIEGIEDAIFAGHARWMKEARLVEASIEEYLDGSTSTAIKRLTWDGCNFADEIRSDTLWKKAKENVLKPSMSFSFSVLREWLKAEITQGLPSIRGGA</sequence>